<dbReference type="EMBL" id="VXIS01000189">
    <property type="protein sequence ID" value="KAA8898238.1"/>
    <property type="molecule type" value="Genomic_DNA"/>
</dbReference>
<name>A0A5J5EPA0_9PEZI</name>
<dbReference type="InterPro" id="IPR039965">
    <property type="entry name" value="C3H7.08c"/>
</dbReference>
<gene>
    <name evidence="2" type="ORF">FN846DRAFT_783026</name>
    <name evidence="3" type="ORF">FN846DRAFT_910186</name>
</gene>
<evidence type="ECO:0000313" key="3">
    <source>
        <dbReference type="EMBL" id="KAA8898238.1"/>
    </source>
</evidence>
<keyword evidence="1" id="KW-0812">Transmembrane</keyword>
<dbReference type="EMBL" id="VXIS01000189">
    <property type="protein sequence ID" value="KAA8898234.1"/>
    <property type="molecule type" value="Genomic_DNA"/>
</dbReference>
<proteinExistence type="predicted"/>
<comment type="caution">
    <text evidence="3">The sequence shown here is derived from an EMBL/GenBank/DDBJ whole genome shotgun (WGS) entry which is preliminary data.</text>
</comment>
<protein>
    <submittedName>
        <fullName evidence="3">Uncharacterized protein</fullName>
    </submittedName>
</protein>
<organism evidence="3 4">
    <name type="scientific">Sphaerosporella brunnea</name>
    <dbReference type="NCBI Taxonomy" id="1250544"/>
    <lineage>
        <taxon>Eukaryota</taxon>
        <taxon>Fungi</taxon>
        <taxon>Dikarya</taxon>
        <taxon>Ascomycota</taxon>
        <taxon>Pezizomycotina</taxon>
        <taxon>Pezizomycetes</taxon>
        <taxon>Pezizales</taxon>
        <taxon>Pyronemataceae</taxon>
        <taxon>Sphaerosporella</taxon>
    </lineage>
</organism>
<sequence length="129" mass="14210">MSAVGAATADVGVRTWREAFRRDPELYGMAILVTGVLGTFGYYFGRNSTAVTARGAGQRINVARRGEPWAAKGVENTDKNSYKYMYHPRGDFRNAPKRAPGALNSVIVPGVTLPKEVHEKLNKYGKDNY</sequence>
<accession>A0A5J5EPA0</accession>
<dbReference type="Proteomes" id="UP000326924">
    <property type="component" value="Unassembled WGS sequence"/>
</dbReference>
<feature type="transmembrane region" description="Helical" evidence="1">
    <location>
        <begin position="26"/>
        <end position="44"/>
    </location>
</feature>
<keyword evidence="1" id="KW-0472">Membrane</keyword>
<evidence type="ECO:0000313" key="4">
    <source>
        <dbReference type="Proteomes" id="UP000326924"/>
    </source>
</evidence>
<dbReference type="AlphaFoldDB" id="A0A5J5EPA0"/>
<keyword evidence="4" id="KW-1185">Reference proteome</keyword>
<dbReference type="PANTHER" id="PTHR40466">
    <property type="entry name" value="EXPRESSED PROTEIN"/>
    <property type="match status" value="1"/>
</dbReference>
<dbReference type="OrthoDB" id="3141857at2759"/>
<dbReference type="InParanoid" id="A0A5J5EPA0"/>
<evidence type="ECO:0000256" key="1">
    <source>
        <dbReference type="SAM" id="Phobius"/>
    </source>
</evidence>
<reference evidence="3 4" key="1">
    <citation type="submission" date="2019-09" db="EMBL/GenBank/DDBJ databases">
        <title>Draft genome of the ectomycorrhizal ascomycete Sphaerosporella brunnea.</title>
        <authorList>
            <consortium name="DOE Joint Genome Institute"/>
            <person name="Benucci G.M."/>
            <person name="Marozzi G."/>
            <person name="Antonielli L."/>
            <person name="Sanchez S."/>
            <person name="Marco P."/>
            <person name="Wang X."/>
            <person name="Falini L.B."/>
            <person name="Barry K."/>
            <person name="Haridas S."/>
            <person name="Lipzen A."/>
            <person name="Labutti K."/>
            <person name="Grigoriev I.V."/>
            <person name="Murat C."/>
            <person name="Martin F."/>
            <person name="Albertini E."/>
            <person name="Donnini D."/>
            <person name="Bonito G."/>
        </authorList>
    </citation>
    <scope>NUCLEOTIDE SEQUENCE [LARGE SCALE GENOMIC DNA]</scope>
    <source>
        <strain evidence="3 4">Sb_GMNB300</strain>
    </source>
</reference>
<evidence type="ECO:0000313" key="2">
    <source>
        <dbReference type="EMBL" id="KAA8898234.1"/>
    </source>
</evidence>
<dbReference type="PANTHER" id="PTHR40466:SF1">
    <property type="entry name" value="FUNGAL PROTEIN"/>
    <property type="match status" value="1"/>
</dbReference>
<keyword evidence="1" id="KW-1133">Transmembrane helix</keyword>